<evidence type="ECO:0000313" key="4">
    <source>
        <dbReference type="EMBL" id="MCT2586355.1"/>
    </source>
</evidence>
<gene>
    <name evidence="4" type="ORF">JT362_24855</name>
</gene>
<comment type="cofactor">
    <cofactor evidence="1">
        <name>Mg(2+)</name>
        <dbReference type="ChEBI" id="CHEBI:18420"/>
    </cofactor>
</comment>
<keyword evidence="5" id="KW-1185">Reference proteome</keyword>
<dbReference type="EMBL" id="JAFFZE010000018">
    <property type="protein sequence ID" value="MCT2586355.1"/>
    <property type="molecule type" value="Genomic_DNA"/>
</dbReference>
<comment type="caution">
    <text evidence="4">The sequence shown here is derived from an EMBL/GenBank/DDBJ whole genome shotgun (WGS) entry which is preliminary data.</text>
</comment>
<evidence type="ECO:0000256" key="2">
    <source>
        <dbReference type="ARBA" id="ARBA00022801"/>
    </source>
</evidence>
<dbReference type="GO" id="GO:0016787">
    <property type="term" value="F:hydrolase activity"/>
    <property type="evidence" value="ECO:0007669"/>
    <property type="project" value="UniProtKB-KW"/>
</dbReference>
<organism evidence="4 5">
    <name type="scientific">Actinophytocola gossypii</name>
    <dbReference type="NCBI Taxonomy" id="2812003"/>
    <lineage>
        <taxon>Bacteria</taxon>
        <taxon>Bacillati</taxon>
        <taxon>Actinomycetota</taxon>
        <taxon>Actinomycetes</taxon>
        <taxon>Pseudonocardiales</taxon>
        <taxon>Pseudonocardiaceae</taxon>
    </lineage>
</organism>
<dbReference type="SUPFAM" id="SSF55811">
    <property type="entry name" value="Nudix"/>
    <property type="match status" value="1"/>
</dbReference>
<dbReference type="InterPro" id="IPR000086">
    <property type="entry name" value="NUDIX_hydrolase_dom"/>
</dbReference>
<name>A0ABT2JES2_9PSEU</name>
<accession>A0ABT2JES2</accession>
<dbReference type="PANTHER" id="PTHR11839">
    <property type="entry name" value="UDP/ADP-SUGAR PYROPHOSPHATASE"/>
    <property type="match status" value="1"/>
</dbReference>
<dbReference type="Gene3D" id="3.90.79.10">
    <property type="entry name" value="Nucleoside Triphosphate Pyrophosphohydrolase"/>
    <property type="match status" value="1"/>
</dbReference>
<evidence type="ECO:0000259" key="3">
    <source>
        <dbReference type="PROSITE" id="PS51462"/>
    </source>
</evidence>
<dbReference type="PROSITE" id="PS51462">
    <property type="entry name" value="NUDIX"/>
    <property type="match status" value="1"/>
</dbReference>
<dbReference type="Pfam" id="PF00293">
    <property type="entry name" value="NUDIX"/>
    <property type="match status" value="1"/>
</dbReference>
<keyword evidence="2 4" id="KW-0378">Hydrolase</keyword>
<reference evidence="4 5" key="1">
    <citation type="submission" date="2021-02" db="EMBL/GenBank/DDBJ databases">
        <title>Actinophytocola xerophila sp. nov., isolated from soil of cotton cropping field.</title>
        <authorList>
            <person name="Huang R."/>
            <person name="Chen X."/>
            <person name="Ge X."/>
            <person name="Liu W."/>
        </authorList>
    </citation>
    <scope>NUCLEOTIDE SEQUENCE [LARGE SCALE GENOMIC DNA]</scope>
    <source>
        <strain evidence="4 5">S1-96</strain>
    </source>
</reference>
<evidence type="ECO:0000256" key="1">
    <source>
        <dbReference type="ARBA" id="ARBA00001946"/>
    </source>
</evidence>
<feature type="domain" description="Nudix hydrolase" evidence="3">
    <location>
        <begin position="36"/>
        <end position="166"/>
    </location>
</feature>
<proteinExistence type="predicted"/>
<dbReference type="Proteomes" id="UP001156441">
    <property type="component" value="Unassembled WGS sequence"/>
</dbReference>
<sequence>MRTLSTRVVYENPWLRLREDEIERGDGSRGIYAVVDKPDFAVIVPMEDDGFHLVEQYRYTLGGRRWEFPQGAFPQGRTGTPEELAAAELAEETGFTADRLERLGYLNCAQGFTGQGYHVFLATGLTPGPARREVEEQDMRQRWFPRTEVERMLRDGEITDDSTLAAYLLLTMRKP</sequence>
<evidence type="ECO:0000313" key="5">
    <source>
        <dbReference type="Proteomes" id="UP001156441"/>
    </source>
</evidence>
<dbReference type="CDD" id="cd24161">
    <property type="entry name" value="NUDIX_ADPRase_Ndx2"/>
    <property type="match status" value="1"/>
</dbReference>
<dbReference type="PANTHER" id="PTHR11839:SF18">
    <property type="entry name" value="NUDIX HYDROLASE DOMAIN-CONTAINING PROTEIN"/>
    <property type="match status" value="1"/>
</dbReference>
<protein>
    <submittedName>
        <fullName evidence="4">NUDIX hydrolase</fullName>
    </submittedName>
</protein>
<dbReference type="InterPro" id="IPR015797">
    <property type="entry name" value="NUDIX_hydrolase-like_dom_sf"/>
</dbReference>